<dbReference type="Gene3D" id="3.40.640.10">
    <property type="entry name" value="Type I PLP-dependent aspartate aminotransferase-like (Major domain)"/>
    <property type="match status" value="1"/>
</dbReference>
<dbReference type="AlphaFoldDB" id="A0A948T229"/>
<dbReference type="SUPFAM" id="SSF53383">
    <property type="entry name" value="PLP-dependent transferases"/>
    <property type="match status" value="1"/>
</dbReference>
<evidence type="ECO:0000313" key="1">
    <source>
        <dbReference type="EMBL" id="MBU3805639.1"/>
    </source>
</evidence>
<organism evidence="1 2">
    <name type="scientific">Candidatus Allofournierella pullistercoris</name>
    <dbReference type="NCBI Taxonomy" id="2838597"/>
    <lineage>
        <taxon>Bacteria</taxon>
        <taxon>Bacillati</taxon>
        <taxon>Bacillota</taxon>
        <taxon>Clostridia</taxon>
        <taxon>Eubacteriales</taxon>
        <taxon>Oscillospiraceae</taxon>
        <taxon>Allofournierella</taxon>
    </lineage>
</organism>
<comment type="caution">
    <text evidence="1">The sequence shown here is derived from an EMBL/GenBank/DDBJ whole genome shotgun (WGS) entry which is preliminary data.</text>
</comment>
<dbReference type="Gene3D" id="3.90.1150.60">
    <property type="entry name" value="Methioning gamme-lyase, C-terminal domain"/>
    <property type="match status" value="1"/>
</dbReference>
<evidence type="ECO:0000313" key="2">
    <source>
        <dbReference type="Proteomes" id="UP000713596"/>
    </source>
</evidence>
<dbReference type="InterPro" id="IPR009651">
    <property type="entry name" value="Met_g_lyase_put"/>
</dbReference>
<dbReference type="PANTHER" id="PTHR46658:SF1">
    <property type="entry name" value="CYS OR MET METABOLISM PYRIDOXAL-PHOSPHATE-DEPENDENT ENZYME"/>
    <property type="match status" value="1"/>
</dbReference>
<protein>
    <submittedName>
        <fullName evidence="1">Methionine gamma-lyase family protein</fullName>
    </submittedName>
</protein>
<reference evidence="1" key="1">
    <citation type="journal article" date="2021" name="PeerJ">
        <title>Extensive microbial diversity within the chicken gut microbiome revealed by metagenomics and culture.</title>
        <authorList>
            <person name="Gilroy R."/>
            <person name="Ravi A."/>
            <person name="Getino M."/>
            <person name="Pursley I."/>
            <person name="Horton D.L."/>
            <person name="Alikhan N.F."/>
            <person name="Baker D."/>
            <person name="Gharbi K."/>
            <person name="Hall N."/>
            <person name="Watson M."/>
            <person name="Adriaenssens E.M."/>
            <person name="Foster-Nyarko E."/>
            <person name="Jarju S."/>
            <person name="Secka A."/>
            <person name="Antonio M."/>
            <person name="Oren A."/>
            <person name="Chaudhuri R.R."/>
            <person name="La Ragione R."/>
            <person name="Hildebrand F."/>
            <person name="Pallen M.J."/>
        </authorList>
    </citation>
    <scope>NUCLEOTIDE SEQUENCE</scope>
    <source>
        <strain evidence="1">B5_2728</strain>
    </source>
</reference>
<accession>A0A948T229</accession>
<name>A0A948T229_9FIRM</name>
<dbReference type="InterPro" id="IPR015424">
    <property type="entry name" value="PyrdxlP-dep_Trfase"/>
</dbReference>
<dbReference type="Proteomes" id="UP000713596">
    <property type="component" value="Unassembled WGS sequence"/>
</dbReference>
<dbReference type="PANTHER" id="PTHR46658">
    <property type="entry name" value="CYS OR MET METABOLISM PYRIDOXAL-PHOSPHATE-DEPENDENT ENZYME"/>
    <property type="match status" value="1"/>
</dbReference>
<gene>
    <name evidence="1" type="ORF">H9882_01855</name>
</gene>
<dbReference type="EMBL" id="JAHLFP010000012">
    <property type="protein sequence ID" value="MBU3805639.1"/>
    <property type="molecule type" value="Genomic_DNA"/>
</dbReference>
<dbReference type="Pfam" id="PF06838">
    <property type="entry name" value="Met_gamma_lyase"/>
    <property type="match status" value="1"/>
</dbReference>
<dbReference type="InterPro" id="IPR015421">
    <property type="entry name" value="PyrdxlP-dep_Trfase_major"/>
</dbReference>
<sequence>MIEQFFDISPYYLELDRKAMELCAPEFAKVDAIRDQNQWKMLRAFTDNRVAANHLTGSTGYGYDDAGRDKLDQVFAQVVGAEDALCRSHFLSGTHALTVALFGLLRAGDCLLAATGRPYDTLEGVIGIGNAGKGFGTLAEYGVRYDEAPLKDGQPDYELIAQKAPHAKVCHIQRSRGYSSRSAFDLQTIEKVIKTAKQANPDIWVLVDNCYGEFTQTAEPTSVGADLIVGSLIKNPGGGIAPTGGYVAGRSELVELCAHRLTAPGTGRELGCTLDALRQLYLGLYYAPGVTAEAIKTSIYASCLLELLGKNPLPRYTEPRNDIITSFETNDPKAMVGFCQGIQAGSPVDSYVSPEPYAMPGYTSEVIMAAGAFTNGSSIELSCDGPMREPYTVYLQGGLNFAASRAGVLTAVQKAFGQPE</sequence>
<reference evidence="1" key="2">
    <citation type="submission" date="2021-04" db="EMBL/GenBank/DDBJ databases">
        <authorList>
            <person name="Gilroy R."/>
        </authorList>
    </citation>
    <scope>NUCLEOTIDE SEQUENCE</scope>
    <source>
        <strain evidence="1">B5_2728</strain>
    </source>
</reference>
<proteinExistence type="predicted"/>